<proteinExistence type="predicted"/>
<organism evidence="2">
    <name type="scientific">Sesamum angustifolium</name>
    <dbReference type="NCBI Taxonomy" id="2727405"/>
    <lineage>
        <taxon>Eukaryota</taxon>
        <taxon>Viridiplantae</taxon>
        <taxon>Streptophyta</taxon>
        <taxon>Embryophyta</taxon>
        <taxon>Tracheophyta</taxon>
        <taxon>Spermatophyta</taxon>
        <taxon>Magnoliopsida</taxon>
        <taxon>eudicotyledons</taxon>
        <taxon>Gunneridae</taxon>
        <taxon>Pentapetalae</taxon>
        <taxon>asterids</taxon>
        <taxon>lamiids</taxon>
        <taxon>Lamiales</taxon>
        <taxon>Pedaliaceae</taxon>
        <taxon>Sesamum</taxon>
    </lineage>
</organism>
<reference evidence="2" key="2">
    <citation type="journal article" date="2024" name="Plant">
        <title>Genomic evolution and insights into agronomic trait innovations of Sesamum species.</title>
        <authorList>
            <person name="Miao H."/>
            <person name="Wang L."/>
            <person name="Qu L."/>
            <person name="Liu H."/>
            <person name="Sun Y."/>
            <person name="Le M."/>
            <person name="Wang Q."/>
            <person name="Wei S."/>
            <person name="Zheng Y."/>
            <person name="Lin W."/>
            <person name="Duan Y."/>
            <person name="Cao H."/>
            <person name="Xiong S."/>
            <person name="Wang X."/>
            <person name="Wei L."/>
            <person name="Li C."/>
            <person name="Ma Q."/>
            <person name="Ju M."/>
            <person name="Zhao R."/>
            <person name="Li G."/>
            <person name="Mu C."/>
            <person name="Tian Q."/>
            <person name="Mei H."/>
            <person name="Zhang T."/>
            <person name="Gao T."/>
            <person name="Zhang H."/>
        </authorList>
    </citation>
    <scope>NUCLEOTIDE SEQUENCE</scope>
    <source>
        <strain evidence="2">G01</strain>
    </source>
</reference>
<gene>
    <name evidence="2" type="ORF">Sangu_2689600</name>
</gene>
<reference evidence="2" key="1">
    <citation type="submission" date="2020-06" db="EMBL/GenBank/DDBJ databases">
        <authorList>
            <person name="Li T."/>
            <person name="Hu X."/>
            <person name="Zhang T."/>
            <person name="Song X."/>
            <person name="Zhang H."/>
            <person name="Dai N."/>
            <person name="Sheng W."/>
            <person name="Hou X."/>
            <person name="Wei L."/>
        </authorList>
    </citation>
    <scope>NUCLEOTIDE SEQUENCE</scope>
    <source>
        <strain evidence="2">G01</strain>
        <tissue evidence="2">Leaf</tissue>
    </source>
</reference>
<feature type="region of interest" description="Disordered" evidence="1">
    <location>
        <begin position="1"/>
        <end position="46"/>
    </location>
</feature>
<comment type="caution">
    <text evidence="2">The sequence shown here is derived from an EMBL/GenBank/DDBJ whole genome shotgun (WGS) entry which is preliminary data.</text>
</comment>
<sequence length="71" mass="7632">MAKTEGQRRQREKRRGCGEGGGDDEGEGEREGGGGGDVKRRGSGRRVVAWRRQGGSRWGGWFEGGAWVVGA</sequence>
<protein>
    <submittedName>
        <fullName evidence="2">Uncharacterized protein</fullName>
    </submittedName>
</protein>
<dbReference type="EMBL" id="JACGWK010001487">
    <property type="protein sequence ID" value="KAL0287489.1"/>
    <property type="molecule type" value="Genomic_DNA"/>
</dbReference>
<feature type="compositionally biased region" description="Basic and acidic residues" evidence="1">
    <location>
        <begin position="29"/>
        <end position="40"/>
    </location>
</feature>
<evidence type="ECO:0000313" key="2">
    <source>
        <dbReference type="EMBL" id="KAL0287489.1"/>
    </source>
</evidence>
<name>A0AAW2IYK9_9LAMI</name>
<accession>A0AAW2IYK9</accession>
<dbReference type="AlphaFoldDB" id="A0AAW2IYK9"/>
<evidence type="ECO:0000256" key="1">
    <source>
        <dbReference type="SAM" id="MobiDB-lite"/>
    </source>
</evidence>